<feature type="compositionally biased region" description="Polar residues" evidence="4">
    <location>
        <begin position="1"/>
        <end position="16"/>
    </location>
</feature>
<evidence type="ECO:0000256" key="1">
    <source>
        <dbReference type="ARBA" id="ARBA00010394"/>
    </source>
</evidence>
<gene>
    <name evidence="5" type="ORF">CYY_006027</name>
</gene>
<dbReference type="PANTHER" id="PTHR23316">
    <property type="entry name" value="IMPORTIN ALPHA"/>
    <property type="match status" value="1"/>
</dbReference>
<comment type="similarity">
    <text evidence="1">Belongs to the importin alpha family.</text>
</comment>
<dbReference type="AlphaFoldDB" id="A0A8J4PSK9"/>
<dbReference type="SMART" id="SM00185">
    <property type="entry name" value="ARM"/>
    <property type="match status" value="5"/>
</dbReference>
<dbReference type="EMBL" id="AJWJ01000259">
    <property type="protein sequence ID" value="KAF2072667.1"/>
    <property type="molecule type" value="Genomic_DNA"/>
</dbReference>
<dbReference type="InterPro" id="IPR016024">
    <property type="entry name" value="ARM-type_fold"/>
</dbReference>
<organism evidence="5 6">
    <name type="scientific">Polysphondylium violaceum</name>
    <dbReference type="NCBI Taxonomy" id="133409"/>
    <lineage>
        <taxon>Eukaryota</taxon>
        <taxon>Amoebozoa</taxon>
        <taxon>Evosea</taxon>
        <taxon>Eumycetozoa</taxon>
        <taxon>Dictyostelia</taxon>
        <taxon>Dictyosteliales</taxon>
        <taxon>Dictyosteliaceae</taxon>
        <taxon>Polysphondylium</taxon>
    </lineage>
</organism>
<dbReference type="Gene3D" id="1.25.10.10">
    <property type="entry name" value="Leucine-rich Repeat Variant"/>
    <property type="match status" value="1"/>
</dbReference>
<evidence type="ECO:0008006" key="7">
    <source>
        <dbReference type="Google" id="ProtNLM"/>
    </source>
</evidence>
<evidence type="ECO:0000313" key="5">
    <source>
        <dbReference type="EMBL" id="KAF2072667.1"/>
    </source>
</evidence>
<name>A0A8J4PSK9_9MYCE</name>
<keyword evidence="2" id="KW-0813">Transport</keyword>
<dbReference type="InterPro" id="IPR000225">
    <property type="entry name" value="Armadillo"/>
</dbReference>
<keyword evidence="3" id="KW-0653">Protein transport</keyword>
<accession>A0A8J4PSK9</accession>
<evidence type="ECO:0000256" key="3">
    <source>
        <dbReference type="ARBA" id="ARBA00022927"/>
    </source>
</evidence>
<proteinExistence type="inferred from homology"/>
<feature type="region of interest" description="Disordered" evidence="4">
    <location>
        <begin position="1"/>
        <end position="51"/>
    </location>
</feature>
<dbReference type="GO" id="GO:0015031">
    <property type="term" value="P:protein transport"/>
    <property type="evidence" value="ECO:0007669"/>
    <property type="project" value="UniProtKB-KW"/>
</dbReference>
<comment type="caution">
    <text evidence="5">The sequence shown here is derived from an EMBL/GenBank/DDBJ whole genome shotgun (WGS) entry which is preliminary data.</text>
</comment>
<evidence type="ECO:0000256" key="4">
    <source>
        <dbReference type="SAM" id="MobiDB-lite"/>
    </source>
</evidence>
<dbReference type="Proteomes" id="UP000695562">
    <property type="component" value="Unassembled WGS sequence"/>
</dbReference>
<dbReference type="SUPFAM" id="SSF48371">
    <property type="entry name" value="ARM repeat"/>
    <property type="match status" value="1"/>
</dbReference>
<dbReference type="OrthoDB" id="1095242at2759"/>
<keyword evidence="6" id="KW-1185">Reference proteome</keyword>
<evidence type="ECO:0000313" key="6">
    <source>
        <dbReference type="Proteomes" id="UP000695562"/>
    </source>
</evidence>
<evidence type="ECO:0000256" key="2">
    <source>
        <dbReference type="ARBA" id="ARBA00022448"/>
    </source>
</evidence>
<reference evidence="5" key="1">
    <citation type="submission" date="2020-01" db="EMBL/GenBank/DDBJ databases">
        <title>Development of genomics and gene disruption for Polysphondylium violaceum indicates a role for the polyketide synthase stlB in stalk morphogenesis.</title>
        <authorList>
            <person name="Narita B."/>
            <person name="Kawabe Y."/>
            <person name="Kin K."/>
            <person name="Saito T."/>
            <person name="Gibbs R."/>
            <person name="Kuspa A."/>
            <person name="Muzny D."/>
            <person name="Queller D."/>
            <person name="Richards S."/>
            <person name="Strassman J."/>
            <person name="Sucgang R."/>
            <person name="Worley K."/>
            <person name="Schaap P."/>
        </authorList>
    </citation>
    <scope>NUCLEOTIDE SEQUENCE</scope>
    <source>
        <strain evidence="5">QSvi11</strain>
    </source>
</reference>
<dbReference type="Pfam" id="PF00514">
    <property type="entry name" value="Arm"/>
    <property type="match status" value="1"/>
</dbReference>
<protein>
    <recommendedName>
        <fullName evidence="7">Armadillo repeat-containing protein</fullName>
    </recommendedName>
</protein>
<dbReference type="InterPro" id="IPR011989">
    <property type="entry name" value="ARM-like"/>
</dbReference>
<sequence>MEITTDTTMDSNNSPGYQPDSPDYYPETPDYHPDSPNYQPNSPDYQPDSPSFDLPSRFDNISITDLQEIETNLNQIANEIIESSSLDVLSPAVVKIKKFSVGSKINVILNCNSKLFPKLIDLLNNSDDYPSFQFEIIWILLNVFAGTLEQAEYLVQLNVLPILKRILERTTDENLLIQILWCISNVAAEKSLCKLLFDVGIFHSLLPLLQNMTNSSKELLEQLSGVLCNLIVRGSPGNALSQLALPFLHRFIYCSHNGVVKNGCSGLIGVFKEDNSSDQQIQTYLNDCNPGPRLLALLATSKDPKVVRKSLEAIGSILVRRQQQVQYLLDCTFDHNGSAFGLLDGIRCCLKLPSKDIRKVATWALSNLAVDNTQLLIDSKMMDIVIDHLLLDPAVNVRVEAMWTICNALISKQNSFYFSHKMAHIKTTLTNELSKNEIQKPEHLDLIKFIVNHTYK</sequence>